<evidence type="ECO:0000256" key="7">
    <source>
        <dbReference type="ARBA" id="ARBA00022475"/>
    </source>
</evidence>
<feature type="transmembrane region" description="Helical" evidence="19">
    <location>
        <begin position="117"/>
        <end position="135"/>
    </location>
</feature>
<evidence type="ECO:0000256" key="8">
    <source>
        <dbReference type="ARBA" id="ARBA00022573"/>
    </source>
</evidence>
<dbReference type="GO" id="GO:0008818">
    <property type="term" value="F:cobalamin 5'-phosphate synthase activity"/>
    <property type="evidence" value="ECO:0007669"/>
    <property type="project" value="UniProtKB-UniRule"/>
</dbReference>
<gene>
    <name evidence="19 20" type="primary">cobS</name>
    <name evidence="20" type="ORF">GCM10007301_15900</name>
</gene>
<evidence type="ECO:0000256" key="4">
    <source>
        <dbReference type="ARBA" id="ARBA00010561"/>
    </source>
</evidence>
<comment type="caution">
    <text evidence="20">The sequence shown here is derived from an EMBL/GenBank/DDBJ whole genome shotgun (WGS) entry which is preliminary data.</text>
</comment>
<keyword evidence="9 19" id="KW-0808">Transferase</keyword>
<evidence type="ECO:0000256" key="18">
    <source>
        <dbReference type="ARBA" id="ARBA00049504"/>
    </source>
</evidence>
<evidence type="ECO:0000313" key="20">
    <source>
        <dbReference type="EMBL" id="GGF57011.1"/>
    </source>
</evidence>
<dbReference type="NCBIfam" id="TIGR00317">
    <property type="entry name" value="cobS"/>
    <property type="match status" value="1"/>
</dbReference>
<evidence type="ECO:0000256" key="15">
    <source>
        <dbReference type="ARBA" id="ARBA00032605"/>
    </source>
</evidence>
<evidence type="ECO:0000313" key="21">
    <source>
        <dbReference type="Proteomes" id="UP000606044"/>
    </source>
</evidence>
<evidence type="ECO:0000256" key="6">
    <source>
        <dbReference type="ARBA" id="ARBA00015850"/>
    </source>
</evidence>
<keyword evidence="10 19" id="KW-0812">Transmembrane</keyword>
<dbReference type="RefSeq" id="WP_244644211.1">
    <property type="nucleotide sequence ID" value="NZ_BMCT01000001.1"/>
</dbReference>
<dbReference type="InterPro" id="IPR003805">
    <property type="entry name" value="CobS"/>
</dbReference>
<keyword evidence="11 19" id="KW-0460">Magnesium</keyword>
<comment type="pathway">
    <text evidence="3 19">Cofactor biosynthesis; adenosylcobalamin biosynthesis; adenosylcobalamin from cob(II)yrinate a,c-diamide: step 7/7.</text>
</comment>
<organism evidence="20 21">
    <name type="scientific">Azorhizobium oxalatiphilum</name>
    <dbReference type="NCBI Taxonomy" id="980631"/>
    <lineage>
        <taxon>Bacteria</taxon>
        <taxon>Pseudomonadati</taxon>
        <taxon>Pseudomonadota</taxon>
        <taxon>Alphaproteobacteria</taxon>
        <taxon>Hyphomicrobiales</taxon>
        <taxon>Xanthobacteraceae</taxon>
        <taxon>Azorhizobium</taxon>
    </lineage>
</organism>
<dbReference type="EC" id="2.7.8.26" evidence="5 19"/>
<dbReference type="PANTHER" id="PTHR34148">
    <property type="entry name" value="ADENOSYLCOBINAMIDE-GDP RIBAZOLETRANSFERASE"/>
    <property type="match status" value="1"/>
</dbReference>
<comment type="similarity">
    <text evidence="4 19">Belongs to the CobS family.</text>
</comment>
<feature type="transmembrane region" description="Helical" evidence="19">
    <location>
        <begin position="40"/>
        <end position="61"/>
    </location>
</feature>
<dbReference type="HAMAP" id="MF_00719">
    <property type="entry name" value="CobS"/>
    <property type="match status" value="1"/>
</dbReference>
<dbReference type="EMBL" id="BMCT01000001">
    <property type="protein sequence ID" value="GGF57011.1"/>
    <property type="molecule type" value="Genomic_DNA"/>
</dbReference>
<dbReference type="AlphaFoldDB" id="A0A917BU85"/>
<dbReference type="GO" id="GO:0009236">
    <property type="term" value="P:cobalamin biosynthetic process"/>
    <property type="evidence" value="ECO:0007669"/>
    <property type="project" value="UniProtKB-UniRule"/>
</dbReference>
<evidence type="ECO:0000256" key="19">
    <source>
        <dbReference type="HAMAP-Rule" id="MF_00719"/>
    </source>
</evidence>
<evidence type="ECO:0000256" key="3">
    <source>
        <dbReference type="ARBA" id="ARBA00004663"/>
    </source>
</evidence>
<evidence type="ECO:0000256" key="9">
    <source>
        <dbReference type="ARBA" id="ARBA00022679"/>
    </source>
</evidence>
<comment type="subcellular location">
    <subcellularLocation>
        <location evidence="2 19">Cell membrane</location>
        <topology evidence="2 19">Multi-pass membrane protein</topology>
    </subcellularLocation>
</comment>
<reference evidence="20" key="2">
    <citation type="submission" date="2020-09" db="EMBL/GenBank/DDBJ databases">
        <authorList>
            <person name="Sun Q."/>
            <person name="Sedlacek I."/>
        </authorList>
    </citation>
    <scope>NUCLEOTIDE SEQUENCE</scope>
    <source>
        <strain evidence="20">CCM 7897</strain>
    </source>
</reference>
<evidence type="ECO:0000256" key="12">
    <source>
        <dbReference type="ARBA" id="ARBA00022989"/>
    </source>
</evidence>
<comment type="catalytic activity">
    <reaction evidence="17 19">
        <text>alpha-ribazole + adenosylcob(III)inamide-GDP = adenosylcob(III)alamin + GMP + H(+)</text>
        <dbReference type="Rhea" id="RHEA:16049"/>
        <dbReference type="ChEBI" id="CHEBI:10329"/>
        <dbReference type="ChEBI" id="CHEBI:15378"/>
        <dbReference type="ChEBI" id="CHEBI:18408"/>
        <dbReference type="ChEBI" id="CHEBI:58115"/>
        <dbReference type="ChEBI" id="CHEBI:60487"/>
        <dbReference type="EC" id="2.7.8.26"/>
    </reaction>
</comment>
<dbReference type="GO" id="GO:0051073">
    <property type="term" value="F:adenosylcobinamide-GDP ribazoletransferase activity"/>
    <property type="evidence" value="ECO:0007669"/>
    <property type="project" value="UniProtKB-UniRule"/>
</dbReference>
<evidence type="ECO:0000256" key="11">
    <source>
        <dbReference type="ARBA" id="ARBA00022842"/>
    </source>
</evidence>
<evidence type="ECO:0000256" key="14">
    <source>
        <dbReference type="ARBA" id="ARBA00025228"/>
    </source>
</evidence>
<evidence type="ECO:0000256" key="2">
    <source>
        <dbReference type="ARBA" id="ARBA00004651"/>
    </source>
</evidence>
<feature type="transmembrane region" description="Helical" evidence="19">
    <location>
        <begin position="188"/>
        <end position="206"/>
    </location>
</feature>
<dbReference type="GO" id="GO:0005886">
    <property type="term" value="C:plasma membrane"/>
    <property type="evidence" value="ECO:0007669"/>
    <property type="project" value="UniProtKB-SubCell"/>
</dbReference>
<keyword evidence="13 19" id="KW-0472">Membrane</keyword>
<evidence type="ECO:0000256" key="13">
    <source>
        <dbReference type="ARBA" id="ARBA00023136"/>
    </source>
</evidence>
<accession>A0A917BU85</accession>
<comment type="catalytic activity">
    <reaction evidence="18 19">
        <text>alpha-ribazole 5'-phosphate + adenosylcob(III)inamide-GDP = adenosylcob(III)alamin 5'-phosphate + GMP + H(+)</text>
        <dbReference type="Rhea" id="RHEA:23560"/>
        <dbReference type="ChEBI" id="CHEBI:15378"/>
        <dbReference type="ChEBI" id="CHEBI:57918"/>
        <dbReference type="ChEBI" id="CHEBI:58115"/>
        <dbReference type="ChEBI" id="CHEBI:60487"/>
        <dbReference type="ChEBI" id="CHEBI:60493"/>
        <dbReference type="EC" id="2.7.8.26"/>
    </reaction>
</comment>
<keyword evidence="7 19" id="KW-1003">Cell membrane</keyword>
<evidence type="ECO:0000256" key="17">
    <source>
        <dbReference type="ARBA" id="ARBA00048623"/>
    </source>
</evidence>
<keyword evidence="21" id="KW-1185">Reference proteome</keyword>
<dbReference type="Pfam" id="PF02654">
    <property type="entry name" value="CobS"/>
    <property type="match status" value="1"/>
</dbReference>
<evidence type="ECO:0000256" key="5">
    <source>
        <dbReference type="ARBA" id="ARBA00013200"/>
    </source>
</evidence>
<comment type="function">
    <text evidence="14 19">Joins adenosylcobinamide-GDP and alpha-ribazole to generate adenosylcobalamin (Ado-cobalamin). Also synthesizes adenosylcobalamin 5'-phosphate from adenosylcobinamide-GDP and alpha-ribazole 5'-phosphate.</text>
</comment>
<keyword evidence="12 19" id="KW-1133">Transmembrane helix</keyword>
<dbReference type="Proteomes" id="UP000606044">
    <property type="component" value="Unassembled WGS sequence"/>
</dbReference>
<evidence type="ECO:0000256" key="16">
    <source>
        <dbReference type="ARBA" id="ARBA00032853"/>
    </source>
</evidence>
<comment type="cofactor">
    <cofactor evidence="1 19">
        <name>Mg(2+)</name>
        <dbReference type="ChEBI" id="CHEBI:18420"/>
    </cofactor>
</comment>
<evidence type="ECO:0000256" key="1">
    <source>
        <dbReference type="ARBA" id="ARBA00001946"/>
    </source>
</evidence>
<keyword evidence="8 19" id="KW-0169">Cobalamin biosynthesis</keyword>
<dbReference type="PANTHER" id="PTHR34148:SF1">
    <property type="entry name" value="ADENOSYLCOBINAMIDE-GDP RIBAZOLETRANSFERASE"/>
    <property type="match status" value="1"/>
</dbReference>
<proteinExistence type="inferred from homology"/>
<reference evidence="20" key="1">
    <citation type="journal article" date="2014" name="Int. J. Syst. Evol. Microbiol.">
        <title>Complete genome sequence of Corynebacterium casei LMG S-19264T (=DSM 44701T), isolated from a smear-ripened cheese.</title>
        <authorList>
            <consortium name="US DOE Joint Genome Institute (JGI-PGF)"/>
            <person name="Walter F."/>
            <person name="Albersmeier A."/>
            <person name="Kalinowski J."/>
            <person name="Ruckert C."/>
        </authorList>
    </citation>
    <scope>NUCLEOTIDE SEQUENCE</scope>
    <source>
        <strain evidence="20">CCM 7897</strain>
    </source>
</reference>
<evidence type="ECO:0000256" key="10">
    <source>
        <dbReference type="ARBA" id="ARBA00022692"/>
    </source>
</evidence>
<protein>
    <recommendedName>
        <fullName evidence="6 19">Adenosylcobinamide-GDP ribazoletransferase</fullName>
        <ecNumber evidence="5 19">2.7.8.26</ecNumber>
    </recommendedName>
    <alternativeName>
        <fullName evidence="16 19">Cobalamin synthase</fullName>
    </alternativeName>
    <alternativeName>
        <fullName evidence="15 19">Cobalamin-5'-phosphate synthase</fullName>
    </alternativeName>
</protein>
<sequence length="265" mass="26814">MMQQRILEDLNAALRFYSRIPLPPPANEPDAFGPPPLARIGYAIPLAGSLIGAIGAVILVATHLLGLPPLVCAALAVTTLVLVTGAFHEDGLADTADGFGGGATRQRKLEIMRDSRVGSYGACALVLSLLLRVALLEGLLAIGPAMAAVALIAAEGLSRSAGILLIEFLPAARMDGASAAAGQPGPKAAGRAGIVGALVAAVLLVPVAGVSAAFAAILAVLLALFVMTRLSRRMIGGQTGDVAGAVQQVAEIAFLLAVLIFARVH</sequence>
<name>A0A917BU85_9HYPH</name>
<feature type="transmembrane region" description="Helical" evidence="19">
    <location>
        <begin position="67"/>
        <end position="87"/>
    </location>
</feature>